<dbReference type="Pfam" id="PF03993">
    <property type="entry name" value="DUF349"/>
    <property type="match status" value="2"/>
</dbReference>
<dbReference type="AlphaFoldDB" id="A0A940IEE8"/>
<name>A0A940IEE8_9BACT</name>
<evidence type="ECO:0000313" key="3">
    <source>
        <dbReference type="Proteomes" id="UP000712007"/>
    </source>
</evidence>
<organism evidence="2 3">
    <name type="scientific">Candidatus Aphodosoma intestinipullorum</name>
    <dbReference type="NCBI Taxonomy" id="2840674"/>
    <lineage>
        <taxon>Bacteria</taxon>
        <taxon>Pseudomonadati</taxon>
        <taxon>Bacteroidota</taxon>
        <taxon>Bacteroidia</taxon>
        <taxon>Bacteroidales</taxon>
        <taxon>Candidatus Aphodosoma</taxon>
    </lineage>
</organism>
<feature type="non-terminal residue" evidence="2">
    <location>
        <position position="127"/>
    </location>
</feature>
<proteinExistence type="predicted"/>
<evidence type="ECO:0000256" key="1">
    <source>
        <dbReference type="SAM" id="MobiDB-lite"/>
    </source>
</evidence>
<sequence length="127" mass="15018">MENISSQNEAVSQQTGNEQPVTKEQKANLEKKQDIITRLQALVSDQQGDLTETIAEFRKLQNEWKNIGDDIPQEKINELHKEYNRYQEQLYDLVKINNELREYDFKKNMELKTRLCEKAEELAQSED</sequence>
<feature type="compositionally biased region" description="Polar residues" evidence="1">
    <location>
        <begin position="1"/>
        <end position="20"/>
    </location>
</feature>
<evidence type="ECO:0000313" key="2">
    <source>
        <dbReference type="EMBL" id="MBO8439306.1"/>
    </source>
</evidence>
<protein>
    <submittedName>
        <fullName evidence="2">DUF349 domain-containing protein</fullName>
    </submittedName>
</protein>
<comment type="caution">
    <text evidence="2">The sequence shown here is derived from an EMBL/GenBank/DDBJ whole genome shotgun (WGS) entry which is preliminary data.</text>
</comment>
<dbReference type="InterPro" id="IPR007139">
    <property type="entry name" value="DUF349"/>
</dbReference>
<reference evidence="2" key="2">
    <citation type="journal article" date="2021" name="PeerJ">
        <title>Extensive microbial diversity within the chicken gut microbiome revealed by metagenomics and culture.</title>
        <authorList>
            <person name="Gilroy R."/>
            <person name="Ravi A."/>
            <person name="Getino M."/>
            <person name="Pursley I."/>
            <person name="Horton D.L."/>
            <person name="Alikhan N.F."/>
            <person name="Baker D."/>
            <person name="Gharbi K."/>
            <person name="Hall N."/>
            <person name="Watson M."/>
            <person name="Adriaenssens E.M."/>
            <person name="Foster-Nyarko E."/>
            <person name="Jarju S."/>
            <person name="Secka A."/>
            <person name="Antonio M."/>
            <person name="Oren A."/>
            <person name="Chaudhuri R.R."/>
            <person name="La Ragione R."/>
            <person name="Hildebrand F."/>
            <person name="Pallen M.J."/>
        </authorList>
    </citation>
    <scope>NUCLEOTIDE SEQUENCE</scope>
    <source>
        <strain evidence="2">3924</strain>
    </source>
</reference>
<dbReference type="EMBL" id="JADIMV010000029">
    <property type="protein sequence ID" value="MBO8439306.1"/>
    <property type="molecule type" value="Genomic_DNA"/>
</dbReference>
<reference evidence="2" key="1">
    <citation type="submission" date="2020-10" db="EMBL/GenBank/DDBJ databases">
        <authorList>
            <person name="Gilroy R."/>
        </authorList>
    </citation>
    <scope>NUCLEOTIDE SEQUENCE</scope>
    <source>
        <strain evidence="2">3924</strain>
    </source>
</reference>
<dbReference type="Proteomes" id="UP000712007">
    <property type="component" value="Unassembled WGS sequence"/>
</dbReference>
<accession>A0A940IEE8</accession>
<feature type="region of interest" description="Disordered" evidence="1">
    <location>
        <begin position="1"/>
        <end position="27"/>
    </location>
</feature>
<gene>
    <name evidence="2" type="ORF">IAC51_01495</name>
</gene>